<organism evidence="1">
    <name type="scientific">gut metagenome</name>
    <dbReference type="NCBI Taxonomy" id="749906"/>
    <lineage>
        <taxon>unclassified sequences</taxon>
        <taxon>metagenomes</taxon>
        <taxon>organismal metagenomes</taxon>
    </lineage>
</organism>
<evidence type="ECO:0000313" key="1">
    <source>
        <dbReference type="EMBL" id="EJW98421.1"/>
    </source>
</evidence>
<dbReference type="AlphaFoldDB" id="J9FTX6"/>
<comment type="caution">
    <text evidence="1">The sequence shown here is derived from an EMBL/GenBank/DDBJ whole genome shotgun (WGS) entry which is preliminary data.</text>
</comment>
<gene>
    <name evidence="1" type="ORF">EVA_13470</name>
</gene>
<proteinExistence type="predicted"/>
<name>J9FTX6_9ZZZZ</name>
<protein>
    <submittedName>
        <fullName evidence="1">Uncharacterized protein</fullName>
    </submittedName>
</protein>
<sequence length="42" mass="4924">MSYVKGVRGTSAKVSLRLSYGNSRRSFRRRFKRSRRDSSLLT</sequence>
<dbReference type="EMBL" id="AMCI01004273">
    <property type="protein sequence ID" value="EJW98421.1"/>
    <property type="molecule type" value="Genomic_DNA"/>
</dbReference>
<accession>J9FTX6</accession>
<reference evidence="1" key="1">
    <citation type="journal article" date="2012" name="PLoS ONE">
        <title>Gene sets for utilization of primary and secondary nutrition supplies in the distal gut of endangered iberian lynx.</title>
        <authorList>
            <person name="Alcaide M."/>
            <person name="Messina E."/>
            <person name="Richter M."/>
            <person name="Bargiela R."/>
            <person name="Peplies J."/>
            <person name="Huws S.A."/>
            <person name="Newbold C.J."/>
            <person name="Golyshin P.N."/>
            <person name="Simon M.A."/>
            <person name="Lopez G."/>
            <person name="Yakimov M.M."/>
            <person name="Ferrer M."/>
        </authorList>
    </citation>
    <scope>NUCLEOTIDE SEQUENCE</scope>
</reference>